<comment type="function">
    <text evidence="7">Assembles a suppression complex (suppresome) by tethering SIRT1 and MDM2 to regulate composite modifications of p53/TP53. Confers both deacetylation-mediated functional inactivation, by SIRT1, and ubiquitination-dependent degradation, by MDM2, of p53/TP53, promoting a proliferative and cell survival behaviors. May play a role in the regulation of spermatogenesis.</text>
</comment>
<evidence type="ECO:0000256" key="5">
    <source>
        <dbReference type="ARBA" id="ARBA00023329"/>
    </source>
</evidence>
<dbReference type="EMBL" id="MPUH01000586">
    <property type="protein sequence ID" value="OMJ77229.1"/>
    <property type="molecule type" value="Genomic_DNA"/>
</dbReference>
<evidence type="ECO:0000256" key="7">
    <source>
        <dbReference type="ARBA" id="ARBA00045851"/>
    </source>
</evidence>
<accession>A0A1R2BKD8</accession>
<name>A0A1R2BKD8_9CILI</name>
<dbReference type="InterPro" id="IPR052472">
    <property type="entry name" value="MORN3"/>
</dbReference>
<evidence type="ECO:0000256" key="3">
    <source>
        <dbReference type="ARBA" id="ARBA00022737"/>
    </source>
</evidence>
<dbReference type="Proteomes" id="UP000187209">
    <property type="component" value="Unassembled WGS sequence"/>
</dbReference>
<dbReference type="GO" id="GO:0001669">
    <property type="term" value="C:acrosomal vesicle"/>
    <property type="evidence" value="ECO:0007669"/>
    <property type="project" value="UniProtKB-SubCell"/>
</dbReference>
<comment type="caution">
    <text evidence="8">The sequence shown here is derived from an EMBL/GenBank/DDBJ whole genome shotgun (WGS) entry which is preliminary data.</text>
</comment>
<evidence type="ECO:0000256" key="4">
    <source>
        <dbReference type="ARBA" id="ARBA00022801"/>
    </source>
</evidence>
<keyword evidence="9" id="KW-1185">Reference proteome</keyword>
<dbReference type="InterPro" id="IPR004970">
    <property type="entry name" value="Peptidase_C57"/>
</dbReference>
<proteinExistence type="predicted"/>
<dbReference type="Pfam" id="PF02493">
    <property type="entry name" value="MORN"/>
    <property type="match status" value="6"/>
</dbReference>
<reference evidence="8 9" key="1">
    <citation type="submission" date="2016-11" db="EMBL/GenBank/DDBJ databases">
        <title>The macronuclear genome of Stentor coeruleus: a giant cell with tiny introns.</title>
        <authorList>
            <person name="Slabodnick M."/>
            <person name="Ruby J.G."/>
            <person name="Reiff S.B."/>
            <person name="Swart E.C."/>
            <person name="Gosai S."/>
            <person name="Prabakaran S."/>
            <person name="Witkowska E."/>
            <person name="Larue G.E."/>
            <person name="Fisher S."/>
            <person name="Freeman R.M."/>
            <person name="Gunawardena J."/>
            <person name="Chu W."/>
            <person name="Stover N.A."/>
            <person name="Gregory B.D."/>
            <person name="Nowacki M."/>
            <person name="Derisi J."/>
            <person name="Roy S.W."/>
            <person name="Marshall W.F."/>
            <person name="Sood P."/>
        </authorList>
    </citation>
    <scope>NUCLEOTIDE SEQUENCE [LARGE SCALE GENOMIC DNA]</scope>
    <source>
        <strain evidence="8">WM001</strain>
    </source>
</reference>
<keyword evidence="5" id="KW-0968">Cytoplasmic vesicle</keyword>
<evidence type="ECO:0000256" key="6">
    <source>
        <dbReference type="ARBA" id="ARBA00039854"/>
    </source>
</evidence>
<protein>
    <recommendedName>
        <fullName evidence="6">MORN repeat-containing protein 3</fullName>
    </recommendedName>
</protein>
<dbReference type="Pfam" id="PF03290">
    <property type="entry name" value="Peptidase_C57"/>
    <property type="match status" value="1"/>
</dbReference>
<organism evidence="8 9">
    <name type="scientific">Stentor coeruleus</name>
    <dbReference type="NCBI Taxonomy" id="5963"/>
    <lineage>
        <taxon>Eukaryota</taxon>
        <taxon>Sar</taxon>
        <taxon>Alveolata</taxon>
        <taxon>Ciliophora</taxon>
        <taxon>Postciliodesmatophora</taxon>
        <taxon>Heterotrichea</taxon>
        <taxon>Heterotrichida</taxon>
        <taxon>Stentoridae</taxon>
        <taxon>Stentor</taxon>
    </lineage>
</organism>
<dbReference type="InterPro" id="IPR003409">
    <property type="entry name" value="MORN"/>
</dbReference>
<dbReference type="SMART" id="SM00698">
    <property type="entry name" value="MORN"/>
    <property type="match status" value="6"/>
</dbReference>
<keyword evidence="4" id="KW-0378">Hydrolase</keyword>
<evidence type="ECO:0000256" key="2">
    <source>
        <dbReference type="ARBA" id="ARBA00004328"/>
    </source>
</evidence>
<comment type="subcellular location">
    <subcellularLocation>
        <location evidence="1">Cytoplasmic vesicle</location>
        <location evidence="1">Secretory vesicle</location>
        <location evidence="1">Acrosome</location>
    </subcellularLocation>
    <subcellularLocation>
        <location evidence="2">Virion</location>
    </subcellularLocation>
</comment>
<dbReference type="Gene3D" id="2.20.110.10">
    <property type="entry name" value="Histone H3 K4-specific methyltransferase SET7/9 N-terminal domain"/>
    <property type="match status" value="2"/>
</dbReference>
<dbReference type="PANTHER" id="PTHR46511:SF1">
    <property type="entry name" value="MORN REPEAT-CONTAINING PROTEIN 3"/>
    <property type="match status" value="1"/>
</dbReference>
<dbReference type="AlphaFoldDB" id="A0A1R2BKD8"/>
<sequence>MNICYMPQCNNRAQKSCKCGNFTSIFCLECARIHKETHDKQNQLYEMSLYYPPSKETLLSSILLQLQHCEQEIIKITNTRLKEINEQSKKTLKSMANERKKIIILSNSSIITNDTIQILEQNINNEMIEFYDEVYKYTLEEERKPDLMHELPEGVYTGKLKENKPDGTGVILYKTGDSYEGEFINGISNGLGIYYCSNGDIFKGEFNNGKRIGYGECVYNNKSKYIGQWNNDQRSGYGTLYYTPVSGKNQKYEGEWKNDQKNGKGIEYIGQERYEGEWENNEKNGFIMHFYENGTKTQEIWRKGKKV</sequence>
<dbReference type="SUPFAM" id="SSF82185">
    <property type="entry name" value="Histone H3 K4-specific methyltransferase SET7/9 N-terminal domain"/>
    <property type="match status" value="2"/>
</dbReference>
<evidence type="ECO:0000313" key="8">
    <source>
        <dbReference type="EMBL" id="OMJ77229.1"/>
    </source>
</evidence>
<keyword evidence="3" id="KW-0677">Repeat</keyword>
<evidence type="ECO:0000313" key="9">
    <source>
        <dbReference type="Proteomes" id="UP000187209"/>
    </source>
</evidence>
<evidence type="ECO:0000256" key="1">
    <source>
        <dbReference type="ARBA" id="ARBA00004218"/>
    </source>
</evidence>
<dbReference type="GO" id="GO:0016787">
    <property type="term" value="F:hydrolase activity"/>
    <property type="evidence" value="ECO:0007669"/>
    <property type="project" value="UniProtKB-KW"/>
</dbReference>
<gene>
    <name evidence="8" type="ORF">SteCoe_23224</name>
</gene>
<dbReference type="OrthoDB" id="270720at2759"/>
<dbReference type="PANTHER" id="PTHR46511">
    <property type="entry name" value="MORN REPEAT-CONTAINING PROTEIN 3"/>
    <property type="match status" value="1"/>
</dbReference>